<proteinExistence type="predicted"/>
<accession>A0ABT4F1P6</accession>
<dbReference type="PANTHER" id="PTHR43266:SF2">
    <property type="entry name" value="MAJOR FACILITATOR SUPERFAMILY (MFS) PROFILE DOMAIN-CONTAINING PROTEIN"/>
    <property type="match status" value="1"/>
</dbReference>
<feature type="transmembrane region" description="Helical" evidence="7">
    <location>
        <begin position="169"/>
        <end position="190"/>
    </location>
</feature>
<dbReference type="PANTHER" id="PTHR43266">
    <property type="entry name" value="MACROLIDE-EFFLUX PROTEIN"/>
    <property type="match status" value="1"/>
</dbReference>
<dbReference type="Pfam" id="PF07690">
    <property type="entry name" value="MFS_1"/>
    <property type="match status" value="1"/>
</dbReference>
<dbReference type="EMBL" id="JAMDMH010000015">
    <property type="protein sequence ID" value="MCY9575967.1"/>
    <property type="molecule type" value="Genomic_DNA"/>
</dbReference>
<dbReference type="RefSeq" id="WP_242059633.1">
    <property type="nucleotide sequence ID" value="NZ_CP017786.1"/>
</dbReference>
<evidence type="ECO:0000256" key="7">
    <source>
        <dbReference type="SAM" id="Phobius"/>
    </source>
</evidence>
<evidence type="ECO:0000256" key="3">
    <source>
        <dbReference type="ARBA" id="ARBA00022475"/>
    </source>
</evidence>
<dbReference type="InterPro" id="IPR011701">
    <property type="entry name" value="MFS"/>
</dbReference>
<dbReference type="Proteomes" id="UP001527057">
    <property type="component" value="Unassembled WGS sequence"/>
</dbReference>
<feature type="transmembrane region" description="Helical" evidence="7">
    <location>
        <begin position="262"/>
        <end position="283"/>
    </location>
</feature>
<feature type="transmembrane region" description="Helical" evidence="7">
    <location>
        <begin position="321"/>
        <end position="346"/>
    </location>
</feature>
<dbReference type="InterPro" id="IPR020846">
    <property type="entry name" value="MFS_dom"/>
</dbReference>
<dbReference type="CDD" id="cd06173">
    <property type="entry name" value="MFS_MefA_like"/>
    <property type="match status" value="1"/>
</dbReference>
<dbReference type="PROSITE" id="PS50850">
    <property type="entry name" value="MFS"/>
    <property type="match status" value="1"/>
</dbReference>
<evidence type="ECO:0000313" key="10">
    <source>
        <dbReference type="Proteomes" id="UP001527057"/>
    </source>
</evidence>
<evidence type="ECO:0000313" key="9">
    <source>
        <dbReference type="EMBL" id="MCY9575967.1"/>
    </source>
</evidence>
<evidence type="ECO:0000256" key="2">
    <source>
        <dbReference type="ARBA" id="ARBA00022448"/>
    </source>
</evidence>
<comment type="subcellular location">
    <subcellularLocation>
        <location evidence="1">Cell membrane</location>
        <topology evidence="1">Multi-pass membrane protein</topology>
    </subcellularLocation>
</comment>
<keyword evidence="4 7" id="KW-0812">Transmembrane</keyword>
<sequence length="428" mass="46733">MILLIAILKKPQFLMFCMAQLISRFGDGLTTIVILYVVGTTSNDPLLIGFVLFCQYSPMFFFGLIGGVAADRFQKHHIMIAADLFRSFILIGMIFSLNNPVYVITLVFLSGIGSAFFYPARSSYIPVVVGEKNISEAMGVSQSIYSVMQIAGPGIAGLLLLFFSPTALLIIDIFTYSLSACFILLTAVLVRKNNKDEESSPSTSKEKQWTAIKQGLKVVFQSAPLAFLILLLTQVMFIAGIFNTTSNSILLQEFQVSGFHFGMIEAFSGIGAVIGSILGPYLLGKFKPGYILMTTTIFMGIWMMVIIPVEFLEALFGLPPVYLWVFGIGLMNAFLNVPISSLFLGLTPNAYRGRAMSILQMFSNFGIILGLIIAGIFSKYIGVIWITAISGGVLLAISLLSMRMKGFAALLNVTKKNKDTSTAAQLEV</sequence>
<keyword evidence="3" id="KW-1003">Cell membrane</keyword>
<feature type="transmembrane region" description="Helical" evidence="7">
    <location>
        <begin position="223"/>
        <end position="242"/>
    </location>
</feature>
<evidence type="ECO:0000256" key="4">
    <source>
        <dbReference type="ARBA" id="ARBA00022692"/>
    </source>
</evidence>
<comment type="caution">
    <text evidence="9">The sequence shown here is derived from an EMBL/GenBank/DDBJ whole genome shotgun (WGS) entry which is preliminary data.</text>
</comment>
<keyword evidence="5 7" id="KW-1133">Transmembrane helix</keyword>
<keyword evidence="6 7" id="KW-0472">Membrane</keyword>
<protein>
    <submittedName>
        <fullName evidence="9">MFS transporter</fullName>
    </submittedName>
</protein>
<dbReference type="InterPro" id="IPR036259">
    <property type="entry name" value="MFS_trans_sf"/>
</dbReference>
<evidence type="ECO:0000256" key="5">
    <source>
        <dbReference type="ARBA" id="ARBA00022989"/>
    </source>
</evidence>
<name>A0ABT4F1P6_9BACI</name>
<keyword evidence="2" id="KW-0813">Transport</keyword>
<dbReference type="SUPFAM" id="SSF103473">
    <property type="entry name" value="MFS general substrate transporter"/>
    <property type="match status" value="1"/>
</dbReference>
<feature type="transmembrane region" description="Helical" evidence="7">
    <location>
        <begin position="21"/>
        <end position="39"/>
    </location>
</feature>
<feature type="transmembrane region" description="Helical" evidence="7">
    <location>
        <begin position="45"/>
        <end position="65"/>
    </location>
</feature>
<gene>
    <name evidence="9" type="ORF">M5W27_08950</name>
</gene>
<evidence type="ECO:0000256" key="6">
    <source>
        <dbReference type="ARBA" id="ARBA00023136"/>
    </source>
</evidence>
<feature type="transmembrane region" description="Helical" evidence="7">
    <location>
        <begin position="290"/>
        <end position="309"/>
    </location>
</feature>
<keyword evidence="10" id="KW-1185">Reference proteome</keyword>
<evidence type="ECO:0000256" key="1">
    <source>
        <dbReference type="ARBA" id="ARBA00004651"/>
    </source>
</evidence>
<reference evidence="9 10" key="1">
    <citation type="submission" date="2022-05" db="EMBL/GenBank/DDBJ databases">
        <title>Genome Sequencing of Bee-Associated Microbes.</title>
        <authorList>
            <person name="Dunlap C."/>
        </authorList>
    </citation>
    <scope>NUCLEOTIDE SEQUENCE [LARGE SCALE GENOMIC DNA]</scope>
    <source>
        <strain evidence="9 10">CBP-1093</strain>
    </source>
</reference>
<feature type="domain" description="Major facilitator superfamily (MFS) profile" evidence="8">
    <location>
        <begin position="219"/>
        <end position="428"/>
    </location>
</feature>
<organism evidence="9 10">
    <name type="scientific">Bacillus xiamenensis</name>
    <dbReference type="NCBI Taxonomy" id="1178537"/>
    <lineage>
        <taxon>Bacteria</taxon>
        <taxon>Bacillati</taxon>
        <taxon>Bacillota</taxon>
        <taxon>Bacilli</taxon>
        <taxon>Bacillales</taxon>
        <taxon>Bacillaceae</taxon>
        <taxon>Bacillus</taxon>
    </lineage>
</organism>
<feature type="transmembrane region" description="Helical" evidence="7">
    <location>
        <begin position="383"/>
        <end position="402"/>
    </location>
</feature>
<dbReference type="Gene3D" id="1.20.1250.20">
    <property type="entry name" value="MFS general substrate transporter like domains"/>
    <property type="match status" value="1"/>
</dbReference>
<evidence type="ECO:0000259" key="8">
    <source>
        <dbReference type="PROSITE" id="PS50850"/>
    </source>
</evidence>
<feature type="transmembrane region" description="Helical" evidence="7">
    <location>
        <begin position="358"/>
        <end position="377"/>
    </location>
</feature>